<organism evidence="2 3">
    <name type="scientific">Pseudocercospora eumusae</name>
    <dbReference type="NCBI Taxonomy" id="321146"/>
    <lineage>
        <taxon>Eukaryota</taxon>
        <taxon>Fungi</taxon>
        <taxon>Dikarya</taxon>
        <taxon>Ascomycota</taxon>
        <taxon>Pezizomycotina</taxon>
        <taxon>Dothideomycetes</taxon>
        <taxon>Dothideomycetidae</taxon>
        <taxon>Mycosphaerellales</taxon>
        <taxon>Mycosphaerellaceae</taxon>
        <taxon>Pseudocercospora</taxon>
    </lineage>
</organism>
<protein>
    <submittedName>
        <fullName evidence="2">Uncharacterized protein</fullName>
    </submittedName>
</protein>
<accession>A0A139H3K1</accession>
<dbReference type="Proteomes" id="UP000070133">
    <property type="component" value="Unassembled WGS sequence"/>
</dbReference>
<gene>
    <name evidence="2" type="ORF">AC578_5688</name>
</gene>
<evidence type="ECO:0000256" key="1">
    <source>
        <dbReference type="SAM" id="MobiDB-lite"/>
    </source>
</evidence>
<name>A0A139H3K1_9PEZI</name>
<sequence length="91" mass="9999">MPKARFAISTRTTCMLRQGGRSSPKEDGVTQQHCKWSPKKPADVLSSINWNGICLLAYELGSNNHANQNTLSIPDLTKPNPLVKESVHING</sequence>
<evidence type="ECO:0000313" key="2">
    <source>
        <dbReference type="EMBL" id="KXS96948.1"/>
    </source>
</evidence>
<reference evidence="2 3" key="1">
    <citation type="submission" date="2015-07" db="EMBL/GenBank/DDBJ databases">
        <title>Comparative genomics of the Sigatoka disease complex on banana suggests a link between parallel evolutionary changes in Pseudocercospora fijiensis and Pseudocercospora eumusae and increased virulence on the banana host.</title>
        <authorList>
            <person name="Chang T.-C."/>
            <person name="Salvucci A."/>
            <person name="Crous P.W."/>
            <person name="Stergiopoulos I."/>
        </authorList>
    </citation>
    <scope>NUCLEOTIDE SEQUENCE [LARGE SCALE GENOMIC DNA]</scope>
    <source>
        <strain evidence="2 3">CBS 114824</strain>
    </source>
</reference>
<keyword evidence="3" id="KW-1185">Reference proteome</keyword>
<dbReference type="EMBL" id="LFZN01000158">
    <property type="protein sequence ID" value="KXS96948.1"/>
    <property type="molecule type" value="Genomic_DNA"/>
</dbReference>
<proteinExistence type="predicted"/>
<comment type="caution">
    <text evidence="2">The sequence shown here is derived from an EMBL/GenBank/DDBJ whole genome shotgun (WGS) entry which is preliminary data.</text>
</comment>
<feature type="region of interest" description="Disordered" evidence="1">
    <location>
        <begin position="70"/>
        <end position="91"/>
    </location>
</feature>
<dbReference type="AlphaFoldDB" id="A0A139H3K1"/>
<evidence type="ECO:0000313" key="3">
    <source>
        <dbReference type="Proteomes" id="UP000070133"/>
    </source>
</evidence>